<dbReference type="Proteomes" id="UP001470230">
    <property type="component" value="Unassembled WGS sequence"/>
</dbReference>
<gene>
    <name evidence="1" type="ORF">M9Y10_014814</name>
</gene>
<protein>
    <recommendedName>
        <fullName evidence="3">Tectonic domain-containing protein</fullName>
    </recommendedName>
</protein>
<accession>A0ABR2L0J9</accession>
<evidence type="ECO:0008006" key="3">
    <source>
        <dbReference type="Google" id="ProtNLM"/>
    </source>
</evidence>
<name>A0ABR2L0J9_9EUKA</name>
<reference evidence="1 2" key="1">
    <citation type="submission" date="2024-04" db="EMBL/GenBank/DDBJ databases">
        <title>Tritrichomonas musculus Genome.</title>
        <authorList>
            <person name="Alves-Ferreira E."/>
            <person name="Grigg M."/>
            <person name="Lorenzi H."/>
            <person name="Galac M."/>
        </authorList>
    </citation>
    <scope>NUCLEOTIDE SEQUENCE [LARGE SCALE GENOMIC DNA]</scope>
    <source>
        <strain evidence="1 2">EAF2021</strain>
    </source>
</reference>
<dbReference type="EMBL" id="JAPFFF010000002">
    <property type="protein sequence ID" value="KAK8896888.1"/>
    <property type="molecule type" value="Genomic_DNA"/>
</dbReference>
<sequence>MTFNNEVLHNTSAEVNTQISSYFDIVDNAVAMSDTNKKYIIDAQASYSPSAPIHAGSFTTFIISPTSDNTADIYNGFIKANLTINLQLNKAISDLKSVGGYALNNLWVGFKDAMDSVEKYEILANGISIYTQNFGPEESFITGCGANETCKRADVFSKVRHKDIFNRKQDIARCGAFVSLDTTTDVGEVDIPLKIDLRRFLPLSNIKYLPAFAGKIELKIMFGIEGLVYCPVGIPRALQYNVADLAKFTISAITTEFVPIGDSATMWVSAATADGITTLTAENRILTVTRDYEINNCYTVIPNFGIDNDIYSSLVQRYTNQELIFPTQILTFSPMSKQLNQGHCSSTQTITPRFIDSIFFLFPLKPSHHTVFKNPLFTNFQLRCGGYGSVPTIPLRTDGTDPSFIEVCQNAMNVNADQTGFNKEVINSLCNTQEMDVSNYLYSNERTSFFIGLPTETDATFQQGQTSNTPITYEIIADLKRDDNNGKNGSYYGKHNQTPPIMATLNDIVLSVHVQPNGMPPVVEMGSYDVTSR</sequence>
<keyword evidence="2" id="KW-1185">Reference proteome</keyword>
<proteinExistence type="predicted"/>
<comment type="caution">
    <text evidence="1">The sequence shown here is derived from an EMBL/GenBank/DDBJ whole genome shotgun (WGS) entry which is preliminary data.</text>
</comment>
<evidence type="ECO:0000313" key="2">
    <source>
        <dbReference type="Proteomes" id="UP001470230"/>
    </source>
</evidence>
<organism evidence="1 2">
    <name type="scientific">Tritrichomonas musculus</name>
    <dbReference type="NCBI Taxonomy" id="1915356"/>
    <lineage>
        <taxon>Eukaryota</taxon>
        <taxon>Metamonada</taxon>
        <taxon>Parabasalia</taxon>
        <taxon>Tritrichomonadida</taxon>
        <taxon>Tritrichomonadidae</taxon>
        <taxon>Tritrichomonas</taxon>
    </lineage>
</organism>
<evidence type="ECO:0000313" key="1">
    <source>
        <dbReference type="EMBL" id="KAK8896888.1"/>
    </source>
</evidence>